<evidence type="ECO:0000313" key="9">
    <source>
        <dbReference type="EMBL" id="MBB6482128.1"/>
    </source>
</evidence>
<dbReference type="SMART" id="SM00086">
    <property type="entry name" value="PAC"/>
    <property type="match status" value="3"/>
</dbReference>
<dbReference type="Gene3D" id="3.40.50.2300">
    <property type="match status" value="1"/>
</dbReference>
<protein>
    <recommendedName>
        <fullName evidence="2">histidine kinase</fullName>
        <ecNumber evidence="2">2.7.13.3</ecNumber>
    </recommendedName>
</protein>
<feature type="domain" description="Histidine kinase" evidence="5">
    <location>
        <begin position="441"/>
        <end position="657"/>
    </location>
</feature>
<dbReference type="SUPFAM" id="SSF52172">
    <property type="entry name" value="CheY-like"/>
    <property type="match status" value="1"/>
</dbReference>
<dbReference type="PANTHER" id="PTHR43065:SF42">
    <property type="entry name" value="TWO-COMPONENT SENSOR PPRA"/>
    <property type="match status" value="1"/>
</dbReference>
<feature type="domain" description="Response regulatory" evidence="6">
    <location>
        <begin position="679"/>
        <end position="799"/>
    </location>
</feature>
<dbReference type="InterPro" id="IPR001789">
    <property type="entry name" value="Sig_transdc_resp-reg_receiver"/>
</dbReference>
<name>A0A841RHW5_9SPIO</name>
<dbReference type="InterPro" id="IPR004358">
    <property type="entry name" value="Sig_transdc_His_kin-like_C"/>
</dbReference>
<dbReference type="Pfam" id="PF13426">
    <property type="entry name" value="PAS_9"/>
    <property type="match status" value="2"/>
</dbReference>
<dbReference type="PROSITE" id="PS50109">
    <property type="entry name" value="HIS_KIN"/>
    <property type="match status" value="1"/>
</dbReference>
<feature type="domain" description="PAC" evidence="8">
    <location>
        <begin position="257"/>
        <end position="309"/>
    </location>
</feature>
<dbReference type="InterPro" id="IPR011006">
    <property type="entry name" value="CheY-like_superfamily"/>
</dbReference>
<reference evidence="9 10" key="1">
    <citation type="submission" date="2020-08" db="EMBL/GenBank/DDBJ databases">
        <title>Genomic Encyclopedia of Type Strains, Phase IV (KMG-IV): sequencing the most valuable type-strain genomes for metagenomic binning, comparative biology and taxonomic classification.</title>
        <authorList>
            <person name="Goeker M."/>
        </authorList>
    </citation>
    <scope>NUCLEOTIDE SEQUENCE [LARGE SCALE GENOMIC DNA]</scope>
    <source>
        <strain evidence="9 10">DSM 2461</strain>
    </source>
</reference>
<dbReference type="Pfam" id="PF00072">
    <property type="entry name" value="Response_reg"/>
    <property type="match status" value="1"/>
</dbReference>
<dbReference type="SMART" id="SM00091">
    <property type="entry name" value="PAS"/>
    <property type="match status" value="3"/>
</dbReference>
<dbReference type="CDD" id="cd00130">
    <property type="entry name" value="PAS"/>
    <property type="match status" value="3"/>
</dbReference>
<evidence type="ECO:0000256" key="1">
    <source>
        <dbReference type="ARBA" id="ARBA00000085"/>
    </source>
</evidence>
<dbReference type="AlphaFoldDB" id="A0A841RHW5"/>
<feature type="modified residue" description="4-aspartylphosphate" evidence="4">
    <location>
        <position position="733"/>
    </location>
</feature>
<evidence type="ECO:0000256" key="2">
    <source>
        <dbReference type="ARBA" id="ARBA00012438"/>
    </source>
</evidence>
<dbReference type="PROSITE" id="PS50112">
    <property type="entry name" value="PAS"/>
    <property type="match status" value="3"/>
</dbReference>
<accession>A0A841RHW5</accession>
<dbReference type="SMART" id="SM00387">
    <property type="entry name" value="HATPase_c"/>
    <property type="match status" value="1"/>
</dbReference>
<dbReference type="PROSITE" id="PS50113">
    <property type="entry name" value="PAC"/>
    <property type="match status" value="2"/>
</dbReference>
<dbReference type="SUPFAM" id="SSF55874">
    <property type="entry name" value="ATPase domain of HSP90 chaperone/DNA topoisomerase II/histidine kinase"/>
    <property type="match status" value="1"/>
</dbReference>
<dbReference type="Proteomes" id="UP000587760">
    <property type="component" value="Unassembled WGS sequence"/>
</dbReference>
<dbReference type="PROSITE" id="PS50110">
    <property type="entry name" value="RESPONSE_REGULATORY"/>
    <property type="match status" value="1"/>
</dbReference>
<sequence>MIKKVILVNAEDSTASDSKLKDLLESNGYTVKKVKPGEEVETFQKETDSDVSQVLLSSRDFEQFRMYRKLIENSRDMLYRMSLPEGIYEYVSPASTEITGYTPEEFYNNPLLIERMIHPDWKNYLYKKMDELLAGKINRTYEYQIICKNNEMKWINQRNRLIKDNNGLPVAIEGLVTDVTERKNEEEKYRKLTETLQEGLWQLDKDSNTVYVNSKMAEILGYSINEMLGRHLFSFMDEKGVEYATELLARRKRGLQDQHDFEFMKKNGERVYLLLETTPVFDQKGNYNGALASVIDITKRKEAEKALRESEERFKALHNASFGGITIHDKGIILECNQGLSQITGYTYEELIGMNGLLLIAEETRDLVLKNINSGYEKAYEAIGVRKSGEKYPIRLEARQVPYKGKNVRVVEFRDITDKKKTEFELLKMEKLRSLGDLAGGIAHDFNNLLTGIYSNVSIALLKLDKNHPAYTYLLKTEESIERSRKLTGQLLTFAKGGQPVKKKTDLVKLIKETVLFDLSGSNLQPVFTYSEKESIAEVDIGQIEQVISNLVINAKQATPGGGSLFVSIERCIIGEDDIPELQPGDYWKISIKDEGTGIPFKYLDKIFDPYFTTKEAGHGLGLATIYSIIKKHDGHIEVSSEVGRGTSFSFYLPSLGQSHAAEEDKTGSTEMVPEKNVRVLIMDDDEIIRETLSETIALLGHETEVAADGDEAIAKYKEAFARNRPYEIIIMDLTIPGGMGGKEALIEIQKINENAKVIVSSGYSASQELADYEALGFIDIIEKPYTMSRIKDVLNRVLPL</sequence>
<dbReference type="SMART" id="SM00388">
    <property type="entry name" value="HisKA"/>
    <property type="match status" value="1"/>
</dbReference>
<dbReference type="InterPro" id="IPR000014">
    <property type="entry name" value="PAS"/>
</dbReference>
<keyword evidence="10" id="KW-1185">Reference proteome</keyword>
<dbReference type="EC" id="2.7.13.3" evidence="2"/>
<dbReference type="SMART" id="SM00448">
    <property type="entry name" value="REC"/>
    <property type="match status" value="1"/>
</dbReference>
<dbReference type="PANTHER" id="PTHR43065">
    <property type="entry name" value="SENSOR HISTIDINE KINASE"/>
    <property type="match status" value="1"/>
</dbReference>
<dbReference type="Gene3D" id="3.30.565.10">
    <property type="entry name" value="Histidine kinase-like ATPase, C-terminal domain"/>
    <property type="match status" value="1"/>
</dbReference>
<gene>
    <name evidence="9" type="ORF">HNR50_003816</name>
</gene>
<comment type="catalytic activity">
    <reaction evidence="1">
        <text>ATP + protein L-histidine = ADP + protein N-phospho-L-histidine.</text>
        <dbReference type="EC" id="2.7.13.3"/>
    </reaction>
</comment>
<feature type="domain" description="PAS" evidence="7">
    <location>
        <begin position="309"/>
        <end position="379"/>
    </location>
</feature>
<dbReference type="CDD" id="cd17546">
    <property type="entry name" value="REC_hyHK_CKI1_RcsC-like"/>
    <property type="match status" value="1"/>
</dbReference>
<dbReference type="PRINTS" id="PR00344">
    <property type="entry name" value="BCTRLSENSOR"/>
</dbReference>
<evidence type="ECO:0000256" key="3">
    <source>
        <dbReference type="ARBA" id="ARBA00022553"/>
    </source>
</evidence>
<feature type="domain" description="PAS" evidence="7">
    <location>
        <begin position="185"/>
        <end position="258"/>
    </location>
</feature>
<evidence type="ECO:0000259" key="7">
    <source>
        <dbReference type="PROSITE" id="PS50112"/>
    </source>
</evidence>
<dbReference type="InterPro" id="IPR003661">
    <property type="entry name" value="HisK_dim/P_dom"/>
</dbReference>
<dbReference type="NCBIfam" id="TIGR00229">
    <property type="entry name" value="sensory_box"/>
    <property type="match status" value="3"/>
</dbReference>
<organism evidence="9 10">
    <name type="scientific">Spirochaeta isovalerica</name>
    <dbReference type="NCBI Taxonomy" id="150"/>
    <lineage>
        <taxon>Bacteria</taxon>
        <taxon>Pseudomonadati</taxon>
        <taxon>Spirochaetota</taxon>
        <taxon>Spirochaetia</taxon>
        <taxon>Spirochaetales</taxon>
        <taxon>Spirochaetaceae</taxon>
        <taxon>Spirochaeta</taxon>
    </lineage>
</organism>
<dbReference type="InterPro" id="IPR000700">
    <property type="entry name" value="PAS-assoc_C"/>
</dbReference>
<dbReference type="SUPFAM" id="SSF47384">
    <property type="entry name" value="Homodimeric domain of signal transducing histidine kinase"/>
    <property type="match status" value="1"/>
</dbReference>
<evidence type="ECO:0000313" key="10">
    <source>
        <dbReference type="Proteomes" id="UP000587760"/>
    </source>
</evidence>
<dbReference type="InterPro" id="IPR013655">
    <property type="entry name" value="PAS_fold_3"/>
</dbReference>
<dbReference type="InterPro" id="IPR005467">
    <property type="entry name" value="His_kinase_dom"/>
</dbReference>
<dbReference type="Pfam" id="PF08447">
    <property type="entry name" value="PAS_3"/>
    <property type="match status" value="1"/>
</dbReference>
<dbReference type="CDD" id="cd00082">
    <property type="entry name" value="HisKA"/>
    <property type="match status" value="1"/>
</dbReference>
<dbReference type="InterPro" id="IPR036097">
    <property type="entry name" value="HisK_dim/P_sf"/>
</dbReference>
<evidence type="ECO:0000259" key="6">
    <source>
        <dbReference type="PROSITE" id="PS50110"/>
    </source>
</evidence>
<dbReference type="InterPro" id="IPR003594">
    <property type="entry name" value="HATPase_dom"/>
</dbReference>
<dbReference type="InterPro" id="IPR036890">
    <property type="entry name" value="HATPase_C_sf"/>
</dbReference>
<proteinExistence type="predicted"/>
<dbReference type="Gene3D" id="3.30.450.20">
    <property type="entry name" value="PAS domain"/>
    <property type="match status" value="3"/>
</dbReference>
<evidence type="ECO:0000259" key="8">
    <source>
        <dbReference type="PROSITE" id="PS50113"/>
    </source>
</evidence>
<dbReference type="EMBL" id="JACHGJ010000009">
    <property type="protein sequence ID" value="MBB6482128.1"/>
    <property type="molecule type" value="Genomic_DNA"/>
</dbReference>
<dbReference type="Pfam" id="PF02518">
    <property type="entry name" value="HATPase_c"/>
    <property type="match status" value="1"/>
</dbReference>
<evidence type="ECO:0000256" key="4">
    <source>
        <dbReference type="PROSITE-ProRule" id="PRU00169"/>
    </source>
</evidence>
<dbReference type="InterPro" id="IPR035965">
    <property type="entry name" value="PAS-like_dom_sf"/>
</dbReference>
<evidence type="ECO:0000259" key="5">
    <source>
        <dbReference type="PROSITE" id="PS50109"/>
    </source>
</evidence>
<dbReference type="RefSeq" id="WP_184748362.1">
    <property type="nucleotide sequence ID" value="NZ_JACHGJ010000009.1"/>
</dbReference>
<keyword evidence="3 4" id="KW-0597">Phosphoprotein</keyword>
<comment type="caution">
    <text evidence="9">The sequence shown here is derived from an EMBL/GenBank/DDBJ whole genome shotgun (WGS) entry which is preliminary data.</text>
</comment>
<feature type="domain" description="PAS" evidence="7">
    <location>
        <begin position="63"/>
        <end position="136"/>
    </location>
</feature>
<dbReference type="GO" id="GO:0000155">
    <property type="term" value="F:phosphorelay sensor kinase activity"/>
    <property type="evidence" value="ECO:0007669"/>
    <property type="project" value="InterPro"/>
</dbReference>
<dbReference type="Gene3D" id="1.10.287.130">
    <property type="match status" value="1"/>
</dbReference>
<dbReference type="SUPFAM" id="SSF55785">
    <property type="entry name" value="PYP-like sensor domain (PAS domain)"/>
    <property type="match status" value="3"/>
</dbReference>
<dbReference type="InterPro" id="IPR001610">
    <property type="entry name" value="PAC"/>
</dbReference>
<feature type="domain" description="PAC" evidence="8">
    <location>
        <begin position="139"/>
        <end position="191"/>
    </location>
</feature>